<proteinExistence type="predicted"/>
<dbReference type="AlphaFoldDB" id="A0AA45UT06"/>
<evidence type="ECO:0000313" key="3">
    <source>
        <dbReference type="Proteomes" id="UP000078419"/>
    </source>
</evidence>
<evidence type="ECO:0000313" key="2">
    <source>
        <dbReference type="EMBL" id="SBO14423.1"/>
    </source>
</evidence>
<feature type="compositionally biased region" description="Polar residues" evidence="1">
    <location>
        <begin position="1"/>
        <end position="31"/>
    </location>
</feature>
<accession>A0AA45UT06</accession>
<gene>
    <name evidence="2" type="ORF">ANAPC1_00777</name>
</gene>
<evidence type="ECO:0000256" key="1">
    <source>
        <dbReference type="SAM" id="MobiDB-lite"/>
    </source>
</evidence>
<reference evidence="3" key="1">
    <citation type="submission" date="2016-03" db="EMBL/GenBank/DDBJ databases">
        <authorList>
            <person name="Loux Valentin"/>
        </authorList>
    </citation>
    <scope>NUCLEOTIDE SEQUENCE [LARGE SCALE GENOMIC DNA]</scope>
    <source>
        <strain evidence="3">C1</strain>
    </source>
</reference>
<sequence>MRYSPVSNSTDAVGSNPSSTLADATPSSPADTTLSSVTTSAEAASARGSPSPVYCLSSTLDFSTIPESATVSCFIPEIAGSASLLSLSNSALRSILGSTSPISSVSRFFLPASTSSRFLLSPS</sequence>
<comment type="caution">
    <text evidence="2">The sequence shown here is derived from an EMBL/GenBank/DDBJ whole genome shotgun (WGS) entry which is preliminary data.</text>
</comment>
<feature type="region of interest" description="Disordered" evidence="1">
    <location>
        <begin position="1"/>
        <end position="51"/>
    </location>
</feature>
<dbReference type="EMBL" id="FLLR01000029">
    <property type="protein sequence ID" value="SBO14423.1"/>
    <property type="molecule type" value="Genomic_DNA"/>
</dbReference>
<protein>
    <submittedName>
        <fullName evidence="2">Uncharacterized protein</fullName>
    </submittedName>
</protein>
<feature type="compositionally biased region" description="Low complexity" evidence="1">
    <location>
        <begin position="32"/>
        <end position="46"/>
    </location>
</feature>
<organism evidence="2 3">
    <name type="scientific">Anaplasma phagocytophilum</name>
    <name type="common">Ehrlichia phagocytophila</name>
    <dbReference type="NCBI Taxonomy" id="948"/>
    <lineage>
        <taxon>Bacteria</taxon>
        <taxon>Pseudomonadati</taxon>
        <taxon>Pseudomonadota</taxon>
        <taxon>Alphaproteobacteria</taxon>
        <taxon>Rickettsiales</taxon>
        <taxon>Anaplasmataceae</taxon>
        <taxon>Anaplasma</taxon>
        <taxon>phagocytophilum group</taxon>
    </lineage>
</organism>
<name>A0AA45UT06_ANAPH</name>
<dbReference type="Proteomes" id="UP000078419">
    <property type="component" value="Unassembled WGS sequence"/>
</dbReference>